<dbReference type="EMBL" id="UYWY01024700">
    <property type="protein sequence ID" value="VDM49020.1"/>
    <property type="molecule type" value="Genomic_DNA"/>
</dbReference>
<keyword evidence="3" id="KW-1185">Reference proteome</keyword>
<reference evidence="4" key="1">
    <citation type="submission" date="2016-06" db="UniProtKB">
        <authorList>
            <consortium name="WormBaseParasite"/>
        </authorList>
    </citation>
    <scope>IDENTIFICATION</scope>
</reference>
<feature type="transmembrane region" description="Helical" evidence="1">
    <location>
        <begin position="151"/>
        <end position="180"/>
    </location>
</feature>
<reference evidence="2 3" key="2">
    <citation type="submission" date="2018-11" db="EMBL/GenBank/DDBJ databases">
        <authorList>
            <consortium name="Pathogen Informatics"/>
        </authorList>
    </citation>
    <scope>NUCLEOTIDE SEQUENCE [LARGE SCALE GENOMIC DNA]</scope>
</reference>
<organism evidence="3 4">
    <name type="scientific">Toxocara canis</name>
    <name type="common">Canine roundworm</name>
    <dbReference type="NCBI Taxonomy" id="6265"/>
    <lineage>
        <taxon>Eukaryota</taxon>
        <taxon>Metazoa</taxon>
        <taxon>Ecdysozoa</taxon>
        <taxon>Nematoda</taxon>
        <taxon>Chromadorea</taxon>
        <taxon>Rhabditida</taxon>
        <taxon>Spirurina</taxon>
        <taxon>Ascaridomorpha</taxon>
        <taxon>Ascaridoidea</taxon>
        <taxon>Toxocaridae</taxon>
        <taxon>Toxocara</taxon>
    </lineage>
</organism>
<evidence type="ECO:0000313" key="3">
    <source>
        <dbReference type="Proteomes" id="UP000050794"/>
    </source>
</evidence>
<keyword evidence="1" id="KW-1133">Transmembrane helix</keyword>
<feature type="transmembrane region" description="Helical" evidence="1">
    <location>
        <begin position="40"/>
        <end position="67"/>
    </location>
</feature>
<feature type="transmembrane region" description="Helical" evidence="1">
    <location>
        <begin position="6"/>
        <end position="28"/>
    </location>
</feature>
<evidence type="ECO:0000313" key="2">
    <source>
        <dbReference type="EMBL" id="VDM49020.1"/>
    </source>
</evidence>
<feature type="transmembrane region" description="Helical" evidence="1">
    <location>
        <begin position="187"/>
        <end position="208"/>
    </location>
</feature>
<proteinExistence type="predicted"/>
<name>A0A183VAC9_TOXCA</name>
<feature type="transmembrane region" description="Helical" evidence="1">
    <location>
        <begin position="118"/>
        <end position="139"/>
    </location>
</feature>
<keyword evidence="1" id="KW-0472">Membrane</keyword>
<protein>
    <submittedName>
        <fullName evidence="4">G_PROTEIN_RECEP_F1_2 domain-containing protein</fullName>
    </submittedName>
</protein>
<dbReference type="AlphaFoldDB" id="A0A183VAC9"/>
<accession>A0A183VAC9</accession>
<evidence type="ECO:0000313" key="4">
    <source>
        <dbReference type="WBParaSite" id="TCNE_0001770001-mRNA-1"/>
    </source>
</evidence>
<sequence>MVIKALIAGIFVSSFSAIIIIWYIVVLIAEGLSIAEAESFVLLTSQSACDICSLIQYVWLGIGIIIGHKFAYMPPRWSSFFHSTFELVALPHYLVIGLNRATAVIMPMRMSSFWSKRVNIIVVLIMWITIPTANLLMHLDAKDDEGDFRVSRIICILFVIALISNFLPATVVFVCSLMCIHLWNYEYLILTTLSIIDNGINSILLPMFSGLVKKKLRTILCFWADVIPKRQVSNVVVGGGDLRCARINADKRKIYVSRDLPNMHFRNSPIMLVVFRNVGL</sequence>
<gene>
    <name evidence="2" type="ORF">TCNE_LOCUS17699</name>
</gene>
<keyword evidence="1" id="KW-0812">Transmembrane</keyword>
<dbReference type="WBParaSite" id="TCNE_0001770001-mRNA-1">
    <property type="protein sequence ID" value="TCNE_0001770001-mRNA-1"/>
    <property type="gene ID" value="TCNE_0001770001"/>
</dbReference>
<dbReference type="Proteomes" id="UP000050794">
    <property type="component" value="Unassembled WGS sequence"/>
</dbReference>
<evidence type="ECO:0000256" key="1">
    <source>
        <dbReference type="SAM" id="Phobius"/>
    </source>
</evidence>